<gene>
    <name evidence="1" type="ORF">PS870_06059</name>
</gene>
<accession>A0A5E7QEA4</accession>
<organism evidence="1 2">
    <name type="scientific">Pseudomonas fluorescens</name>
    <dbReference type="NCBI Taxonomy" id="294"/>
    <lineage>
        <taxon>Bacteria</taxon>
        <taxon>Pseudomonadati</taxon>
        <taxon>Pseudomonadota</taxon>
        <taxon>Gammaproteobacteria</taxon>
        <taxon>Pseudomonadales</taxon>
        <taxon>Pseudomonadaceae</taxon>
        <taxon>Pseudomonas</taxon>
    </lineage>
</organism>
<name>A0A5E7QEA4_PSEFL</name>
<dbReference type="EMBL" id="CABVIK010000028">
    <property type="protein sequence ID" value="VVP59915.1"/>
    <property type="molecule type" value="Genomic_DNA"/>
</dbReference>
<proteinExistence type="predicted"/>
<protein>
    <submittedName>
        <fullName evidence="1">Uncharacterized protein</fullName>
    </submittedName>
</protein>
<evidence type="ECO:0000313" key="2">
    <source>
        <dbReference type="Proteomes" id="UP000349468"/>
    </source>
</evidence>
<evidence type="ECO:0000313" key="1">
    <source>
        <dbReference type="EMBL" id="VVP59915.1"/>
    </source>
</evidence>
<sequence>MLETANTDLNLAVGSFLNAGGQLNHVGLGRFDISTANVIGAGGSIITGGTLDLNADSWTNSSVIQAGCLNVNVGNFSQTASGQLLASDYLQARGGNWTNDGLIASDGVVDMQLGGSYSGNGRMSSLGGLSLTAAQLNIGAAGSIASGTYSTVKVGGQLGNSGRITSNGEMLVRAGRVRKGDGFIFSGTR</sequence>
<dbReference type="AlphaFoldDB" id="A0A5E7QEA4"/>
<reference evidence="1 2" key="1">
    <citation type="submission" date="2019-09" db="EMBL/GenBank/DDBJ databases">
        <authorList>
            <person name="Chandra G."/>
            <person name="Truman W A."/>
        </authorList>
    </citation>
    <scope>NUCLEOTIDE SEQUENCE [LARGE SCALE GENOMIC DNA]</scope>
    <source>
        <strain evidence="1">PS870</strain>
    </source>
</reference>
<dbReference type="Proteomes" id="UP000349468">
    <property type="component" value="Unassembled WGS sequence"/>
</dbReference>